<dbReference type="AlphaFoldDB" id="A0A166S020"/>
<gene>
    <name evidence="1" type="ORF">FIBSPDRAFT_852090</name>
</gene>
<organism evidence="1">
    <name type="scientific">Athelia psychrophila</name>
    <dbReference type="NCBI Taxonomy" id="1759441"/>
    <lineage>
        <taxon>Eukaryota</taxon>
        <taxon>Fungi</taxon>
        <taxon>Dikarya</taxon>
        <taxon>Basidiomycota</taxon>
        <taxon>Agaricomycotina</taxon>
        <taxon>Agaricomycetes</taxon>
        <taxon>Agaricomycetidae</taxon>
        <taxon>Atheliales</taxon>
        <taxon>Atheliaceae</taxon>
        <taxon>Athelia</taxon>
    </lineage>
</organism>
<sequence length="79" mass="9111">MAICSHVDIRSILTLTHGIYSMSVARRCARELLRHHLPRRLVQPAFVPVHLPSAPNQRPTLHSQKRTRHSTPYPFMFCA</sequence>
<name>A0A166S020_9AGAM</name>
<accession>A0A166S020</accession>
<reference evidence="1" key="1">
    <citation type="journal article" date="2016" name="Mol. Biol. Evol.">
        <title>Comparative Genomics of Early-Diverging Mushroom-Forming Fungi Provides Insights into the Origins of Lignocellulose Decay Capabilities.</title>
        <authorList>
            <person name="Nagy L.G."/>
            <person name="Riley R."/>
            <person name="Tritt A."/>
            <person name="Adam C."/>
            <person name="Daum C."/>
            <person name="Floudas D."/>
            <person name="Sun H."/>
            <person name="Yadav J.S."/>
            <person name="Pangilinan J."/>
            <person name="Larsson K.H."/>
            <person name="Matsuura K."/>
            <person name="Barry K."/>
            <person name="Labutti K."/>
            <person name="Kuo R."/>
            <person name="Ohm R.A."/>
            <person name="Bhattacharya S.S."/>
            <person name="Shirouzu T."/>
            <person name="Yoshinaga Y."/>
            <person name="Martin F.M."/>
            <person name="Grigoriev I.V."/>
            <person name="Hibbett D.S."/>
        </authorList>
    </citation>
    <scope>NUCLEOTIDE SEQUENCE [LARGE SCALE GENOMIC DNA]</scope>
    <source>
        <strain evidence="1">CBS 109695</strain>
    </source>
</reference>
<protein>
    <submittedName>
        <fullName evidence="1">Uncharacterized protein</fullName>
    </submittedName>
</protein>
<dbReference type="EMBL" id="KV417501">
    <property type="protein sequence ID" value="KZP28848.1"/>
    <property type="molecule type" value="Genomic_DNA"/>
</dbReference>
<proteinExistence type="predicted"/>
<evidence type="ECO:0000313" key="1">
    <source>
        <dbReference type="EMBL" id="KZP28848.1"/>
    </source>
</evidence>